<evidence type="ECO:0000259" key="5">
    <source>
        <dbReference type="PROSITE" id="PS51123"/>
    </source>
</evidence>
<dbReference type="PANTHER" id="PTHR30329">
    <property type="entry name" value="STATOR ELEMENT OF FLAGELLAR MOTOR COMPLEX"/>
    <property type="match status" value="1"/>
</dbReference>
<evidence type="ECO:0000256" key="3">
    <source>
        <dbReference type="ARBA" id="ARBA00023237"/>
    </source>
</evidence>
<dbReference type="InterPro" id="IPR011659">
    <property type="entry name" value="WD40"/>
</dbReference>
<evidence type="ECO:0000256" key="2">
    <source>
        <dbReference type="ARBA" id="ARBA00023136"/>
    </source>
</evidence>
<name>A0A2M9ZRD6_9LEPT</name>
<evidence type="ECO:0000313" key="9">
    <source>
        <dbReference type="Proteomes" id="UP000231990"/>
    </source>
</evidence>
<dbReference type="PROSITE" id="PS51123">
    <property type="entry name" value="OMPA_2"/>
    <property type="match status" value="1"/>
</dbReference>
<dbReference type="OrthoDB" id="9809364at2"/>
<dbReference type="GO" id="GO:0009279">
    <property type="term" value="C:cell outer membrane"/>
    <property type="evidence" value="ECO:0007669"/>
    <property type="project" value="UniProtKB-SubCell"/>
</dbReference>
<accession>A0A2M9ZRD6</accession>
<dbReference type="RefSeq" id="WP_100712032.1">
    <property type="nucleotide sequence ID" value="NZ_NPDY01000001.1"/>
</dbReference>
<keyword evidence="2 4" id="KW-0472">Membrane</keyword>
<dbReference type="EMBL" id="NPDY01000001">
    <property type="protein sequence ID" value="PJZ71090.1"/>
    <property type="molecule type" value="Genomic_DNA"/>
</dbReference>
<proteinExistence type="predicted"/>
<organism evidence="7 9">
    <name type="scientific">Leptospira perolatii</name>
    <dbReference type="NCBI Taxonomy" id="2023191"/>
    <lineage>
        <taxon>Bacteria</taxon>
        <taxon>Pseudomonadati</taxon>
        <taxon>Spirochaetota</taxon>
        <taxon>Spirochaetia</taxon>
        <taxon>Leptospirales</taxon>
        <taxon>Leptospiraceae</taxon>
        <taxon>Leptospira</taxon>
    </lineage>
</organism>
<dbReference type="InterPro" id="IPR050330">
    <property type="entry name" value="Bact_OuterMem_StrucFunc"/>
</dbReference>
<dbReference type="InterPro" id="IPR036737">
    <property type="entry name" value="OmpA-like_sf"/>
</dbReference>
<dbReference type="Proteomes" id="UP000231990">
    <property type="component" value="Unassembled WGS sequence"/>
</dbReference>
<reference evidence="8 9" key="1">
    <citation type="submission" date="2017-07" db="EMBL/GenBank/DDBJ databases">
        <title>Leptospira spp. isolated from tropical soils.</title>
        <authorList>
            <person name="Thibeaux R."/>
            <person name="Iraola G."/>
            <person name="Ferres I."/>
            <person name="Bierque E."/>
            <person name="Girault D."/>
            <person name="Soupe-Gilbert M.-E."/>
            <person name="Picardeau M."/>
            <person name="Goarant C."/>
        </authorList>
    </citation>
    <scope>NUCLEOTIDE SEQUENCE [LARGE SCALE GENOMIC DNA]</scope>
    <source>
        <strain evidence="7 9">FH1-B-B1</strain>
        <strain evidence="6 8">FH1-B-C1</strain>
    </source>
</reference>
<keyword evidence="3" id="KW-0998">Cell outer membrane</keyword>
<dbReference type="SUPFAM" id="SSF82171">
    <property type="entry name" value="DPP6 N-terminal domain-like"/>
    <property type="match status" value="1"/>
</dbReference>
<evidence type="ECO:0000256" key="4">
    <source>
        <dbReference type="PROSITE-ProRule" id="PRU00473"/>
    </source>
</evidence>
<evidence type="ECO:0000313" key="6">
    <source>
        <dbReference type="EMBL" id="PJZ71090.1"/>
    </source>
</evidence>
<gene>
    <name evidence="6" type="ORF">CH360_00775</name>
    <name evidence="7" type="ORF">CH373_00775</name>
</gene>
<dbReference type="Gene3D" id="2.120.10.30">
    <property type="entry name" value="TolB, C-terminal domain"/>
    <property type="match status" value="1"/>
</dbReference>
<dbReference type="SUPFAM" id="SSF103088">
    <property type="entry name" value="OmpA-like"/>
    <property type="match status" value="1"/>
</dbReference>
<keyword evidence="8" id="KW-1185">Reference proteome</keyword>
<dbReference type="InterPro" id="IPR006664">
    <property type="entry name" value="OMP_bac"/>
</dbReference>
<dbReference type="AlphaFoldDB" id="A0A2M9ZRD6"/>
<dbReference type="EMBL" id="NPDZ01000001">
    <property type="protein sequence ID" value="PJZ74622.1"/>
    <property type="molecule type" value="Genomic_DNA"/>
</dbReference>
<feature type="domain" description="OmpA-like" evidence="5">
    <location>
        <begin position="322"/>
        <end position="435"/>
    </location>
</feature>
<dbReference type="InterPro" id="IPR006665">
    <property type="entry name" value="OmpA-like"/>
</dbReference>
<protein>
    <recommendedName>
        <fullName evidence="5">OmpA-like domain-containing protein</fullName>
    </recommendedName>
</protein>
<dbReference type="InterPro" id="IPR011042">
    <property type="entry name" value="6-blade_b-propeller_TolB-like"/>
</dbReference>
<dbReference type="Gene3D" id="3.30.1330.60">
    <property type="entry name" value="OmpA-like domain"/>
    <property type="match status" value="1"/>
</dbReference>
<evidence type="ECO:0000313" key="7">
    <source>
        <dbReference type="EMBL" id="PJZ74622.1"/>
    </source>
</evidence>
<evidence type="ECO:0000313" key="8">
    <source>
        <dbReference type="Proteomes" id="UP000231962"/>
    </source>
</evidence>
<dbReference type="Pfam" id="PF00691">
    <property type="entry name" value="OmpA"/>
    <property type="match status" value="1"/>
</dbReference>
<dbReference type="CDD" id="cd07185">
    <property type="entry name" value="OmpA_C-like"/>
    <property type="match status" value="1"/>
</dbReference>
<dbReference type="Pfam" id="PF07676">
    <property type="entry name" value="PD40"/>
    <property type="match status" value="2"/>
</dbReference>
<dbReference type="Proteomes" id="UP000231962">
    <property type="component" value="Unassembled WGS sequence"/>
</dbReference>
<sequence>MNSQRSINWDRLHRGHTRLIVFLVLFPFSLLLSQDTTLSARTDKKPELRATKLRGGINTDLNEFGIHLSADGNSMYYYSKRRNSNYTDLYKSSRQGQEWTRGEELDEINSQFDDQSPFVLDSEDRILFSSNRDGSFEFKLGSGKIGVSRDLYLSKKTEQGWSISTRLPLTINTPEIEENPYLVGNRLYFTRYPFGNVGESDIFASDYVQGNWGRAFRLPDPINTDYVEIAATFSKDGKSIYFSSNRPGGFGGLDIYKSIIQPNGSFSKPINLGKEINSPGDEAFFLETNEGKVGFFCRRTEKGTDYDIYEIGLENDWEELRSGKKISLESIHFKTASYEIEAESHLILDRLVQFLKENTRAKLKITGHTDLNGNPEDNLVLSRQRAESVKNFLTSKGISSQRIQTDGKGILEPVVPEKNPETDYKNRRTEFQLVE</sequence>
<evidence type="ECO:0000256" key="1">
    <source>
        <dbReference type="ARBA" id="ARBA00004442"/>
    </source>
</evidence>
<comment type="caution">
    <text evidence="7">The sequence shown here is derived from an EMBL/GenBank/DDBJ whole genome shotgun (WGS) entry which is preliminary data.</text>
</comment>
<dbReference type="PANTHER" id="PTHR30329:SF21">
    <property type="entry name" value="LIPOPROTEIN YIAD-RELATED"/>
    <property type="match status" value="1"/>
</dbReference>
<dbReference type="PRINTS" id="PR01021">
    <property type="entry name" value="OMPADOMAIN"/>
</dbReference>
<comment type="subcellular location">
    <subcellularLocation>
        <location evidence="1">Cell outer membrane</location>
    </subcellularLocation>
</comment>